<dbReference type="FunFam" id="3.90.1150.10:FF:000092">
    <property type="entry name" value="Capsular polysaccharide biosynthesis protein"/>
    <property type="match status" value="1"/>
</dbReference>
<evidence type="ECO:0000256" key="1">
    <source>
        <dbReference type="PIRSR" id="PIRSR000390-1"/>
    </source>
</evidence>
<feature type="modified residue" description="N6-(pyridoxal phosphate)lysine" evidence="2">
    <location>
        <position position="193"/>
    </location>
</feature>
<reference evidence="5 7" key="2">
    <citation type="submission" date="2020-05" db="EMBL/GenBank/DDBJ databases">
        <title>Complete genome of Clostridium estertheticum subspecies estertheticum, isolated from Vacuum packed lamb meat from New Zealand imported to Switzerland.</title>
        <authorList>
            <person name="Wambui J."/>
            <person name="Stevens M.J.A."/>
            <person name="Stephan R."/>
        </authorList>
    </citation>
    <scope>NUCLEOTIDE SEQUENCE [LARGE SCALE GENOMIC DNA]</scope>
    <source>
        <strain evidence="5 7">CEST001</strain>
    </source>
</reference>
<protein>
    <submittedName>
        <fullName evidence="4">DegT/DnrJ/EryC1/StrS aminotransferase family protein</fullName>
    </submittedName>
</protein>
<dbReference type="AlphaFoldDB" id="A0A5N7J180"/>
<dbReference type="Proteomes" id="UP000531659">
    <property type="component" value="Unassembled WGS sequence"/>
</dbReference>
<evidence type="ECO:0000256" key="3">
    <source>
        <dbReference type="RuleBase" id="RU004508"/>
    </source>
</evidence>
<comment type="caution">
    <text evidence="4">The sequence shown here is derived from an EMBL/GenBank/DDBJ whole genome shotgun (WGS) entry which is preliminary data.</text>
</comment>
<keyword evidence="4" id="KW-0808">Transferase</keyword>
<proteinExistence type="inferred from homology"/>
<sequence>MKGRIYMKIKNIPFSPPDITDVEKKLVMEVLDSGWVTTGPKTKEFEDKIANYCDANNTVALASASACLELILKVYNICEGDEVITTPYTYTATSNVILHRGVKPTFVDVKKDTFLIDEQKLAMAITPKTKAIITVDIAGVPVDYDAIRAILKAKNREDIIFISDSAHSFGGIYKGKKVGAQADFNVFSFHAVKNLITAEGGAITFNDNKFKGKEDLVKEFKITSLQGQSKDALAKMKAGAWKYDIITDGMKCNMTDINAAIGLGQLGRYEAMITRRKEIFAIYTKALSTKDWAIIPFTKDEIRETSYHLYTLRLKGFKEAQRDELIQKLADIGIATNVHFTPLPMFTLYKNLGYSIKDYPNAYNQYANEITLPVYSTLKLEDAEYVVNNVIKCAEAIIAK</sequence>
<evidence type="ECO:0000313" key="4">
    <source>
        <dbReference type="EMBL" id="MPQ62494.1"/>
    </source>
</evidence>
<dbReference type="PANTHER" id="PTHR30244">
    <property type="entry name" value="TRANSAMINASE"/>
    <property type="match status" value="1"/>
</dbReference>
<dbReference type="Proteomes" id="UP000342249">
    <property type="component" value="Unassembled WGS sequence"/>
</dbReference>
<dbReference type="GO" id="GO:0030170">
    <property type="term" value="F:pyridoxal phosphate binding"/>
    <property type="evidence" value="ECO:0007669"/>
    <property type="project" value="TreeGrafter"/>
</dbReference>
<dbReference type="Gene3D" id="3.90.1150.10">
    <property type="entry name" value="Aspartate Aminotransferase, domain 1"/>
    <property type="match status" value="1"/>
</dbReference>
<gene>
    <name evidence="4" type="ORF">E4V82_10270</name>
    <name evidence="5" type="ORF">HLQ16_20600</name>
</gene>
<evidence type="ECO:0000313" key="5">
    <source>
        <dbReference type="EMBL" id="NNU78316.1"/>
    </source>
</evidence>
<feature type="active site" description="Proton acceptor" evidence="1">
    <location>
        <position position="193"/>
    </location>
</feature>
<dbReference type="Pfam" id="PF01041">
    <property type="entry name" value="DegT_DnrJ_EryC1"/>
    <property type="match status" value="1"/>
</dbReference>
<dbReference type="GO" id="GO:0008483">
    <property type="term" value="F:transaminase activity"/>
    <property type="evidence" value="ECO:0007669"/>
    <property type="project" value="UniProtKB-KW"/>
</dbReference>
<dbReference type="InterPro" id="IPR015422">
    <property type="entry name" value="PyrdxlP-dep_Trfase_small"/>
</dbReference>
<dbReference type="InterPro" id="IPR015421">
    <property type="entry name" value="PyrdxlP-dep_Trfase_major"/>
</dbReference>
<reference evidence="4" key="1">
    <citation type="journal article" date="2019" name="Lett. Appl. Microbiol.">
        <title>A case of 'blown pack' spoilage of vacuum-packaged pork likely associated with Clostridium estertheticum in Canada.</title>
        <authorList>
            <person name="Zhang P."/>
            <person name="Ward P."/>
            <person name="McMullen L.M."/>
            <person name="Yang X."/>
        </authorList>
    </citation>
    <scope>NUCLEOTIDE SEQUENCE [LARGE SCALE GENOMIC DNA]</scope>
    <source>
        <strain evidence="4">MA19</strain>
    </source>
</reference>
<comment type="similarity">
    <text evidence="3">Belongs to the DegT/DnrJ/EryC1 family.</text>
</comment>
<evidence type="ECO:0000256" key="2">
    <source>
        <dbReference type="PIRSR" id="PIRSR000390-2"/>
    </source>
</evidence>
<dbReference type="EMBL" id="SPSF01000027">
    <property type="protein sequence ID" value="MPQ62494.1"/>
    <property type="molecule type" value="Genomic_DNA"/>
</dbReference>
<name>A0A5N7J180_9CLOT</name>
<dbReference type="Gene3D" id="3.40.640.10">
    <property type="entry name" value="Type I PLP-dependent aspartate aminotransferase-like (Major domain)"/>
    <property type="match status" value="1"/>
</dbReference>
<dbReference type="GO" id="GO:0000271">
    <property type="term" value="P:polysaccharide biosynthetic process"/>
    <property type="evidence" value="ECO:0007669"/>
    <property type="project" value="TreeGrafter"/>
</dbReference>
<dbReference type="InterPro" id="IPR000653">
    <property type="entry name" value="DegT/StrS_aminotransferase"/>
</dbReference>
<dbReference type="EMBL" id="JABEYB010000021">
    <property type="protein sequence ID" value="NNU78316.1"/>
    <property type="molecule type" value="Genomic_DNA"/>
</dbReference>
<organism evidence="4 6">
    <name type="scientific">Clostridium estertheticum</name>
    <dbReference type="NCBI Taxonomy" id="238834"/>
    <lineage>
        <taxon>Bacteria</taxon>
        <taxon>Bacillati</taxon>
        <taxon>Bacillota</taxon>
        <taxon>Clostridia</taxon>
        <taxon>Eubacteriales</taxon>
        <taxon>Clostridiaceae</taxon>
        <taxon>Clostridium</taxon>
    </lineage>
</organism>
<dbReference type="CDD" id="cd00616">
    <property type="entry name" value="AHBA_syn"/>
    <property type="match status" value="1"/>
</dbReference>
<dbReference type="InterPro" id="IPR015424">
    <property type="entry name" value="PyrdxlP-dep_Trfase"/>
</dbReference>
<dbReference type="SUPFAM" id="SSF53383">
    <property type="entry name" value="PLP-dependent transferases"/>
    <property type="match status" value="1"/>
</dbReference>
<dbReference type="PIRSF" id="PIRSF000390">
    <property type="entry name" value="PLP_StrS"/>
    <property type="match status" value="1"/>
</dbReference>
<keyword evidence="4" id="KW-0032">Aminotransferase</keyword>
<dbReference type="PANTHER" id="PTHR30244:SF34">
    <property type="entry name" value="DTDP-4-AMINO-4,6-DIDEOXYGALACTOSE TRANSAMINASE"/>
    <property type="match status" value="1"/>
</dbReference>
<accession>A0A5N7J180</accession>
<keyword evidence="2 3" id="KW-0663">Pyridoxal phosphate</keyword>
<evidence type="ECO:0000313" key="7">
    <source>
        <dbReference type="Proteomes" id="UP000531659"/>
    </source>
</evidence>
<evidence type="ECO:0000313" key="6">
    <source>
        <dbReference type="Proteomes" id="UP000342249"/>
    </source>
</evidence>